<accession>A0A251NPT1</accession>
<keyword evidence="2" id="KW-1185">Reference proteome</keyword>
<evidence type="ECO:0000313" key="2">
    <source>
        <dbReference type="Proteomes" id="UP000006882"/>
    </source>
</evidence>
<proteinExistence type="predicted"/>
<evidence type="ECO:0000313" key="1">
    <source>
        <dbReference type="EMBL" id="ONI01322.1"/>
    </source>
</evidence>
<protein>
    <submittedName>
        <fullName evidence="1">Uncharacterized protein</fullName>
    </submittedName>
</protein>
<sequence>MVTIHQLHLELIQAQQRRLKGASIKERSCSLVPRVVPSSIVADLCLCHAIVEFIMFFWHEPMWFFLLR</sequence>
<dbReference type="AlphaFoldDB" id="A0A251NPT1"/>
<reference evidence="1 2" key="1">
    <citation type="journal article" date="2013" name="Nat. Genet.">
        <title>The high-quality draft genome of peach (Prunus persica) identifies unique patterns of genetic diversity, domestication and genome evolution.</title>
        <authorList>
            <consortium name="International Peach Genome Initiative"/>
            <person name="Verde I."/>
            <person name="Abbott A.G."/>
            <person name="Scalabrin S."/>
            <person name="Jung S."/>
            <person name="Shu S."/>
            <person name="Marroni F."/>
            <person name="Zhebentyayeva T."/>
            <person name="Dettori M.T."/>
            <person name="Grimwood J."/>
            <person name="Cattonaro F."/>
            <person name="Zuccolo A."/>
            <person name="Rossini L."/>
            <person name="Jenkins J."/>
            <person name="Vendramin E."/>
            <person name="Meisel L.A."/>
            <person name="Decroocq V."/>
            <person name="Sosinski B."/>
            <person name="Prochnik S."/>
            <person name="Mitros T."/>
            <person name="Policriti A."/>
            <person name="Cipriani G."/>
            <person name="Dondini L."/>
            <person name="Ficklin S."/>
            <person name="Goodstein D.M."/>
            <person name="Xuan P."/>
            <person name="Del Fabbro C."/>
            <person name="Aramini V."/>
            <person name="Copetti D."/>
            <person name="Gonzalez S."/>
            <person name="Horner D.S."/>
            <person name="Falchi R."/>
            <person name="Lucas S."/>
            <person name="Mica E."/>
            <person name="Maldonado J."/>
            <person name="Lazzari B."/>
            <person name="Bielenberg D."/>
            <person name="Pirona R."/>
            <person name="Miculan M."/>
            <person name="Barakat A."/>
            <person name="Testolin R."/>
            <person name="Stella A."/>
            <person name="Tartarini S."/>
            <person name="Tonutti P."/>
            <person name="Arus P."/>
            <person name="Orellana A."/>
            <person name="Wells C."/>
            <person name="Main D."/>
            <person name="Vizzotto G."/>
            <person name="Silva H."/>
            <person name="Salamini F."/>
            <person name="Schmutz J."/>
            <person name="Morgante M."/>
            <person name="Rokhsar D.S."/>
        </authorList>
    </citation>
    <scope>NUCLEOTIDE SEQUENCE [LARGE SCALE GENOMIC DNA]</scope>
    <source>
        <strain evidence="2">cv. Nemared</strain>
    </source>
</reference>
<gene>
    <name evidence="1" type="ORF">PRUPE_6G132500</name>
</gene>
<dbReference type="EMBL" id="CM007656">
    <property type="protein sequence ID" value="ONI01322.1"/>
    <property type="molecule type" value="Genomic_DNA"/>
</dbReference>
<dbReference type="Proteomes" id="UP000006882">
    <property type="component" value="Chromosome G6"/>
</dbReference>
<name>A0A251NPT1_PRUPE</name>
<dbReference type="Gramene" id="ONI01322">
    <property type="protein sequence ID" value="ONI01322"/>
    <property type="gene ID" value="PRUPE_6G132500"/>
</dbReference>
<organism evidence="1 2">
    <name type="scientific">Prunus persica</name>
    <name type="common">Peach</name>
    <name type="synonym">Amygdalus persica</name>
    <dbReference type="NCBI Taxonomy" id="3760"/>
    <lineage>
        <taxon>Eukaryota</taxon>
        <taxon>Viridiplantae</taxon>
        <taxon>Streptophyta</taxon>
        <taxon>Embryophyta</taxon>
        <taxon>Tracheophyta</taxon>
        <taxon>Spermatophyta</taxon>
        <taxon>Magnoliopsida</taxon>
        <taxon>eudicotyledons</taxon>
        <taxon>Gunneridae</taxon>
        <taxon>Pentapetalae</taxon>
        <taxon>rosids</taxon>
        <taxon>fabids</taxon>
        <taxon>Rosales</taxon>
        <taxon>Rosaceae</taxon>
        <taxon>Amygdaloideae</taxon>
        <taxon>Amygdaleae</taxon>
        <taxon>Prunus</taxon>
    </lineage>
</organism>